<evidence type="ECO:0000313" key="8">
    <source>
        <dbReference type="Proteomes" id="UP000050786"/>
    </source>
</evidence>
<evidence type="ECO:0000256" key="2">
    <source>
        <dbReference type="ARBA" id="ARBA00022729"/>
    </source>
</evidence>
<evidence type="ECO:0000313" key="7">
    <source>
        <dbReference type="EMBL" id="CUH43118.1"/>
    </source>
</evidence>
<evidence type="ECO:0000256" key="4">
    <source>
        <dbReference type="ARBA" id="ARBA00038306"/>
    </source>
</evidence>
<dbReference type="GO" id="GO:0016020">
    <property type="term" value="C:membrane"/>
    <property type="evidence" value="ECO:0007669"/>
    <property type="project" value="UniProtKB-SubCell"/>
</dbReference>
<dbReference type="SUPFAM" id="SSF56925">
    <property type="entry name" value="OMPA-like"/>
    <property type="match status" value="1"/>
</dbReference>
<reference evidence="8" key="1">
    <citation type="submission" date="2015-09" db="EMBL/GenBank/DDBJ databases">
        <authorList>
            <person name="Rodrigo-Torres L."/>
            <person name="Arahal D.R."/>
        </authorList>
    </citation>
    <scope>NUCLEOTIDE SEQUENCE [LARGE SCALE GENOMIC DNA]</scope>
    <source>
        <strain evidence="8">CECT 4293</strain>
    </source>
</reference>
<dbReference type="AlphaFoldDB" id="A0A0P1E3T8"/>
<dbReference type="InterPro" id="IPR051692">
    <property type="entry name" value="OMP-like"/>
</dbReference>
<evidence type="ECO:0000259" key="6">
    <source>
        <dbReference type="Pfam" id="PF13505"/>
    </source>
</evidence>
<comment type="subcellular location">
    <subcellularLocation>
        <location evidence="1">Membrane</location>
    </subcellularLocation>
</comment>
<name>A0A0P1E3T8_9RHOB</name>
<dbReference type="InterPro" id="IPR011250">
    <property type="entry name" value="OMP/PagP_B-barrel"/>
</dbReference>
<dbReference type="Gene3D" id="2.40.160.20">
    <property type="match status" value="1"/>
</dbReference>
<accession>A0A0P1E3T8</accession>
<organism evidence="7 8">
    <name type="scientific">Ruegeria atlantica</name>
    <dbReference type="NCBI Taxonomy" id="81569"/>
    <lineage>
        <taxon>Bacteria</taxon>
        <taxon>Pseudomonadati</taxon>
        <taxon>Pseudomonadota</taxon>
        <taxon>Alphaproteobacteria</taxon>
        <taxon>Rhodobacterales</taxon>
        <taxon>Roseobacteraceae</taxon>
        <taxon>Ruegeria</taxon>
    </lineage>
</organism>
<proteinExistence type="inferred from homology"/>
<dbReference type="InterPro" id="IPR027385">
    <property type="entry name" value="Beta-barrel_OMP"/>
</dbReference>
<keyword evidence="3" id="KW-0472">Membrane</keyword>
<protein>
    <submittedName>
        <fullName evidence="7">Opacity protein antigens</fullName>
    </submittedName>
</protein>
<feature type="chain" id="PRO_5006061173" evidence="5">
    <location>
        <begin position="36"/>
        <end position="259"/>
    </location>
</feature>
<evidence type="ECO:0000256" key="5">
    <source>
        <dbReference type="SAM" id="SignalP"/>
    </source>
</evidence>
<dbReference type="PANTHER" id="PTHR34001:SF3">
    <property type="entry name" value="BLL7405 PROTEIN"/>
    <property type="match status" value="1"/>
</dbReference>
<feature type="signal peptide" evidence="5">
    <location>
        <begin position="1"/>
        <end position="35"/>
    </location>
</feature>
<evidence type="ECO:0000256" key="3">
    <source>
        <dbReference type="ARBA" id="ARBA00023136"/>
    </source>
</evidence>
<gene>
    <name evidence="7" type="ORF">RUM4293_02011</name>
</gene>
<comment type="similarity">
    <text evidence="4">Belongs to the Omp25/RopB family.</text>
</comment>
<feature type="domain" description="Outer membrane protein beta-barrel" evidence="6">
    <location>
        <begin position="76"/>
        <end position="259"/>
    </location>
</feature>
<evidence type="ECO:0000256" key="1">
    <source>
        <dbReference type="ARBA" id="ARBA00004370"/>
    </source>
</evidence>
<dbReference type="Proteomes" id="UP000050786">
    <property type="component" value="Unassembled WGS sequence"/>
</dbReference>
<dbReference type="PANTHER" id="PTHR34001">
    <property type="entry name" value="BLL7405 PROTEIN"/>
    <property type="match status" value="1"/>
</dbReference>
<dbReference type="Pfam" id="PF13505">
    <property type="entry name" value="OMP_b-brl"/>
    <property type="match status" value="1"/>
</dbReference>
<keyword evidence="8" id="KW-1185">Reference proteome</keyword>
<sequence>MERVRVKTLKRFSGRLLRSALTTAIAVSVLPGVTAAGNLDQGLSDPPVVNPKRFGSDVSAFYLGATGAYAFGGDDRFGLTGPGGTSEVGDLDLSGSLGGVRAGWRGVLPARGGRDYVYGFELGYEFGSLSDDASNQINGQTVTGGSEISDVFSIRLRNGLTNKSGTVLYFVSAGYVNGDINTTSRQAVQGGSQFFESGGRRSGFTASIGAEHNLTEHWSITGEFEYVQFSAENVDFGNGTSTRSTPKYRGLKLGLNYRF</sequence>
<keyword evidence="2 5" id="KW-0732">Signal</keyword>
<dbReference type="EMBL" id="CYPS01000035">
    <property type="protein sequence ID" value="CUH43118.1"/>
    <property type="molecule type" value="Genomic_DNA"/>
</dbReference>